<dbReference type="InterPro" id="IPR032567">
    <property type="entry name" value="RTL1-rel"/>
</dbReference>
<reference evidence="1" key="1">
    <citation type="journal article" date="2013" name="Genome Biol.">
        <title>Reference genomes and transcriptomes of Nicotiana sylvestris and Nicotiana tomentosiformis.</title>
        <authorList>
            <person name="Sierro N."/>
            <person name="Battey J.N."/>
            <person name="Ouadi S."/>
            <person name="Bovet L."/>
            <person name="Goepfert S."/>
            <person name="Bakaher N."/>
            <person name="Peitsch M.C."/>
            <person name="Ivanov N.V."/>
        </authorList>
    </citation>
    <scope>NUCLEOTIDE SEQUENCE [LARGE SCALE GENOMIC DNA]</scope>
</reference>
<evidence type="ECO:0000313" key="1">
    <source>
        <dbReference type="Proteomes" id="UP000189701"/>
    </source>
</evidence>
<dbReference type="eggNOG" id="KOG0017">
    <property type="taxonomic scope" value="Eukaryota"/>
</dbReference>
<dbReference type="PANTHER" id="PTHR15503:SF45">
    <property type="entry name" value="RNA-DIRECTED DNA POLYMERASE HOMOLOG"/>
    <property type="match status" value="1"/>
</dbReference>
<accession>A0A1U7V7E0</accession>
<proteinExistence type="predicted"/>
<evidence type="ECO:0000313" key="2">
    <source>
        <dbReference type="RefSeq" id="XP_009757665.1"/>
    </source>
</evidence>
<dbReference type="Gene3D" id="3.10.10.10">
    <property type="entry name" value="HIV Type 1 Reverse Transcriptase, subunit A, domain 1"/>
    <property type="match status" value="1"/>
</dbReference>
<organism evidence="1 2">
    <name type="scientific">Nicotiana sylvestris</name>
    <name type="common">Wood tobacco</name>
    <name type="synonym">South American tobacco</name>
    <dbReference type="NCBI Taxonomy" id="4096"/>
    <lineage>
        <taxon>Eukaryota</taxon>
        <taxon>Viridiplantae</taxon>
        <taxon>Streptophyta</taxon>
        <taxon>Embryophyta</taxon>
        <taxon>Tracheophyta</taxon>
        <taxon>Spermatophyta</taxon>
        <taxon>Magnoliopsida</taxon>
        <taxon>eudicotyledons</taxon>
        <taxon>Gunneridae</taxon>
        <taxon>Pentapetalae</taxon>
        <taxon>asterids</taxon>
        <taxon>lamiids</taxon>
        <taxon>Solanales</taxon>
        <taxon>Solanaceae</taxon>
        <taxon>Nicotianoideae</taxon>
        <taxon>Nicotianeae</taxon>
        <taxon>Nicotiana</taxon>
    </lineage>
</organism>
<dbReference type="RefSeq" id="XP_009757665.1">
    <property type="nucleotide sequence ID" value="XM_009759363.1"/>
</dbReference>
<dbReference type="OrthoDB" id="1304759at2759"/>
<dbReference type="STRING" id="4096.A0A1U7V7E0"/>
<sequence length="249" mass="27578">MAKHFARSRRANFGLINAVLYDRNTFSAIAKNQDLSSAVHLLAQLVATQQQARASASVPSEGSGSSRVKALRHQVCSGNEVRGIHGHYRCGVPSAVGDTWANAEPVPMLVIHGANLSLRLVEIEAEVEGLVQSIPVVKEYANVFPDELPGIPPEREVDFGINFLPGTQPISIPPYRMAHTKLKELKEQLKDLLEKGFIKPSTSPWGAPVLFVRKKDNSLRMCIDYRQLNKETTKNKYPLPSIDDVFEQL</sequence>
<gene>
    <name evidence="2" type="primary">LOC104210462</name>
</gene>
<keyword evidence="1" id="KW-1185">Reference proteome</keyword>
<dbReference type="SUPFAM" id="SSF56672">
    <property type="entry name" value="DNA/RNA polymerases"/>
    <property type="match status" value="1"/>
</dbReference>
<dbReference type="PANTHER" id="PTHR15503">
    <property type="entry name" value="LDOC1 RELATED"/>
    <property type="match status" value="1"/>
</dbReference>
<name>A0A1U7V7E0_NICSY</name>
<dbReference type="CDD" id="cd01647">
    <property type="entry name" value="RT_LTR"/>
    <property type="match status" value="1"/>
</dbReference>
<protein>
    <submittedName>
        <fullName evidence="2">Uncharacterized protein LOC104210462</fullName>
    </submittedName>
</protein>
<reference evidence="2" key="2">
    <citation type="submission" date="2025-08" db="UniProtKB">
        <authorList>
            <consortium name="RefSeq"/>
        </authorList>
    </citation>
    <scope>IDENTIFICATION</scope>
    <source>
        <tissue evidence="2">Leaf</tissue>
    </source>
</reference>
<dbReference type="AlphaFoldDB" id="A0A1U7V7E0"/>
<dbReference type="Proteomes" id="UP000189701">
    <property type="component" value="Unplaced"/>
</dbReference>
<dbReference type="InterPro" id="IPR043502">
    <property type="entry name" value="DNA/RNA_pol_sf"/>
</dbReference>